<dbReference type="Proteomes" id="UP001239111">
    <property type="component" value="Chromosome 4"/>
</dbReference>
<organism evidence="1 2">
    <name type="scientific">Eretmocerus hayati</name>
    <dbReference type="NCBI Taxonomy" id="131215"/>
    <lineage>
        <taxon>Eukaryota</taxon>
        <taxon>Metazoa</taxon>
        <taxon>Ecdysozoa</taxon>
        <taxon>Arthropoda</taxon>
        <taxon>Hexapoda</taxon>
        <taxon>Insecta</taxon>
        <taxon>Pterygota</taxon>
        <taxon>Neoptera</taxon>
        <taxon>Endopterygota</taxon>
        <taxon>Hymenoptera</taxon>
        <taxon>Apocrita</taxon>
        <taxon>Proctotrupomorpha</taxon>
        <taxon>Chalcidoidea</taxon>
        <taxon>Aphelinidae</taxon>
        <taxon>Aphelininae</taxon>
        <taxon>Eretmocerus</taxon>
    </lineage>
</organism>
<reference evidence="1" key="1">
    <citation type="submission" date="2023-04" db="EMBL/GenBank/DDBJ databases">
        <title>A chromosome-level genome assembly of the parasitoid wasp Eretmocerus hayati.</title>
        <authorList>
            <person name="Zhong Y."/>
            <person name="Liu S."/>
            <person name="Liu Y."/>
        </authorList>
    </citation>
    <scope>NUCLEOTIDE SEQUENCE</scope>
    <source>
        <strain evidence="1">ZJU_SS_LIU_2023</strain>
    </source>
</reference>
<accession>A0ACC2N6S1</accession>
<evidence type="ECO:0000313" key="2">
    <source>
        <dbReference type="Proteomes" id="UP001239111"/>
    </source>
</evidence>
<protein>
    <submittedName>
        <fullName evidence="1">Uncharacterized protein</fullName>
    </submittedName>
</protein>
<keyword evidence="2" id="KW-1185">Reference proteome</keyword>
<gene>
    <name evidence="1" type="ORF">QAD02_007681</name>
</gene>
<evidence type="ECO:0000313" key="1">
    <source>
        <dbReference type="EMBL" id="KAJ8666019.1"/>
    </source>
</evidence>
<sequence>MQQICQNKRKTRNNGPNYIESDIETDFKPMAIPQSPPRPKKPPDPDQIPLADTIDYSEKDFDNESLDQDDISHEQIDTNTFVTIPELIQCRPGNVMYFVDSSGTPCDEGARALEESNRLSAIESLELAENKNKKPRSQMDHENK</sequence>
<name>A0ACC2N6S1_9HYME</name>
<dbReference type="EMBL" id="CM056744">
    <property type="protein sequence ID" value="KAJ8666019.1"/>
    <property type="molecule type" value="Genomic_DNA"/>
</dbReference>
<comment type="caution">
    <text evidence="1">The sequence shown here is derived from an EMBL/GenBank/DDBJ whole genome shotgun (WGS) entry which is preliminary data.</text>
</comment>
<proteinExistence type="predicted"/>